<comment type="similarity">
    <text evidence="16">Belongs to the MurB family.</text>
</comment>
<dbReference type="InterPro" id="IPR016169">
    <property type="entry name" value="FAD-bd_PCMH_sub2"/>
</dbReference>
<accession>A0A7Z7LCR8</accession>
<evidence type="ECO:0000313" key="18">
    <source>
        <dbReference type="EMBL" id="SSC11675.1"/>
    </source>
</evidence>
<keyword evidence="19" id="KW-1185">Reference proteome</keyword>
<dbReference type="EC" id="1.3.1.98" evidence="16"/>
<dbReference type="InterPro" id="IPR006094">
    <property type="entry name" value="Oxid_FAD_bind_N"/>
</dbReference>
<evidence type="ECO:0000259" key="17">
    <source>
        <dbReference type="PROSITE" id="PS51387"/>
    </source>
</evidence>
<gene>
    <name evidence="16 18" type="primary">murB</name>
    <name evidence="18" type="ORF">MESINF_0226</name>
</gene>
<evidence type="ECO:0000256" key="13">
    <source>
        <dbReference type="ARBA" id="ARBA00023306"/>
    </source>
</evidence>
<keyword evidence="8 16" id="KW-0274">FAD</keyword>
<dbReference type="InterPro" id="IPR011601">
    <property type="entry name" value="MurB_C"/>
</dbReference>
<dbReference type="GO" id="GO:0009252">
    <property type="term" value="P:peptidoglycan biosynthetic process"/>
    <property type="evidence" value="ECO:0007669"/>
    <property type="project" value="UniProtKB-UniRule"/>
</dbReference>
<dbReference type="PROSITE" id="PS51387">
    <property type="entry name" value="FAD_PCMH"/>
    <property type="match status" value="1"/>
</dbReference>
<comment type="pathway">
    <text evidence="4 16">Cell wall biogenesis; peptidoglycan biosynthesis.</text>
</comment>
<keyword evidence="9 16" id="KW-0521">NADP</keyword>
<dbReference type="PANTHER" id="PTHR21071:SF4">
    <property type="entry name" value="UDP-N-ACETYLENOLPYRUVOYLGLUCOSAMINE REDUCTASE"/>
    <property type="match status" value="1"/>
</dbReference>
<evidence type="ECO:0000256" key="12">
    <source>
        <dbReference type="ARBA" id="ARBA00023002"/>
    </source>
</evidence>
<evidence type="ECO:0000256" key="1">
    <source>
        <dbReference type="ARBA" id="ARBA00001974"/>
    </source>
</evidence>
<dbReference type="InterPro" id="IPR016166">
    <property type="entry name" value="FAD-bd_PCMH"/>
</dbReference>
<dbReference type="GO" id="GO:0008360">
    <property type="term" value="P:regulation of cell shape"/>
    <property type="evidence" value="ECO:0007669"/>
    <property type="project" value="UniProtKB-KW"/>
</dbReference>
<evidence type="ECO:0000256" key="14">
    <source>
        <dbReference type="ARBA" id="ARBA00023316"/>
    </source>
</evidence>
<proteinExistence type="inferred from homology"/>
<feature type="active site" description="Proton donor" evidence="16">
    <location>
        <position position="226"/>
    </location>
</feature>
<dbReference type="GO" id="GO:0005829">
    <property type="term" value="C:cytosol"/>
    <property type="evidence" value="ECO:0007669"/>
    <property type="project" value="TreeGrafter"/>
</dbReference>
<dbReference type="SUPFAM" id="SSF56176">
    <property type="entry name" value="FAD-binding/transporter-associated domain-like"/>
    <property type="match status" value="1"/>
</dbReference>
<evidence type="ECO:0000256" key="5">
    <source>
        <dbReference type="ARBA" id="ARBA00022490"/>
    </source>
</evidence>
<dbReference type="InterPro" id="IPR016167">
    <property type="entry name" value="FAD-bd_PCMH_sub1"/>
</dbReference>
<evidence type="ECO:0000256" key="8">
    <source>
        <dbReference type="ARBA" id="ARBA00022827"/>
    </source>
</evidence>
<evidence type="ECO:0000256" key="15">
    <source>
        <dbReference type="ARBA" id="ARBA00048914"/>
    </source>
</evidence>
<dbReference type="SUPFAM" id="SSF56194">
    <property type="entry name" value="Uridine diphospho-N-Acetylenolpyruvylglucosamine reductase, MurB, C-terminal domain"/>
    <property type="match status" value="1"/>
</dbReference>
<dbReference type="Pfam" id="PF01565">
    <property type="entry name" value="FAD_binding_4"/>
    <property type="match status" value="1"/>
</dbReference>
<evidence type="ECO:0000256" key="3">
    <source>
        <dbReference type="ARBA" id="ARBA00004496"/>
    </source>
</evidence>
<keyword evidence="6 16" id="KW-0132">Cell division</keyword>
<dbReference type="Gene3D" id="3.30.465.10">
    <property type="match status" value="1"/>
</dbReference>
<feature type="active site" evidence="16">
    <location>
        <position position="176"/>
    </location>
</feature>
<dbReference type="GO" id="GO:0051301">
    <property type="term" value="P:cell division"/>
    <property type="evidence" value="ECO:0007669"/>
    <property type="project" value="UniProtKB-KW"/>
</dbReference>
<organism evidence="18 19">
    <name type="scientific">Mesotoga infera</name>
    <dbReference type="NCBI Taxonomy" id="1236046"/>
    <lineage>
        <taxon>Bacteria</taxon>
        <taxon>Thermotogati</taxon>
        <taxon>Thermotogota</taxon>
        <taxon>Thermotogae</taxon>
        <taxon>Kosmotogales</taxon>
        <taxon>Kosmotogaceae</taxon>
        <taxon>Mesotoga</taxon>
    </lineage>
</organism>
<dbReference type="UniPathway" id="UPA00219"/>
<dbReference type="InterPro" id="IPR036635">
    <property type="entry name" value="MurB_C_sf"/>
</dbReference>
<keyword evidence="14 16" id="KW-0961">Cell wall biogenesis/degradation</keyword>
<comment type="function">
    <text evidence="2 16">Cell wall formation.</text>
</comment>
<dbReference type="AlphaFoldDB" id="A0A7Z7LCR8"/>
<comment type="catalytic activity">
    <reaction evidence="15 16">
        <text>UDP-N-acetyl-alpha-D-muramate + NADP(+) = UDP-N-acetyl-3-O-(1-carboxyvinyl)-alpha-D-glucosamine + NADPH + H(+)</text>
        <dbReference type="Rhea" id="RHEA:12248"/>
        <dbReference type="ChEBI" id="CHEBI:15378"/>
        <dbReference type="ChEBI" id="CHEBI:57783"/>
        <dbReference type="ChEBI" id="CHEBI:58349"/>
        <dbReference type="ChEBI" id="CHEBI:68483"/>
        <dbReference type="ChEBI" id="CHEBI:70757"/>
        <dbReference type="EC" id="1.3.1.98"/>
    </reaction>
</comment>
<feature type="domain" description="FAD-binding PCMH-type" evidence="17">
    <location>
        <begin position="34"/>
        <end position="219"/>
    </location>
</feature>
<dbReference type="GO" id="GO:0071555">
    <property type="term" value="P:cell wall organization"/>
    <property type="evidence" value="ECO:0007669"/>
    <property type="project" value="UniProtKB-KW"/>
</dbReference>
<dbReference type="KEGG" id="minf:MESINF_0226"/>
<dbReference type="HAMAP" id="MF_00037">
    <property type="entry name" value="MurB"/>
    <property type="match status" value="1"/>
</dbReference>
<dbReference type="InterPro" id="IPR036318">
    <property type="entry name" value="FAD-bd_PCMH-like_sf"/>
</dbReference>
<dbReference type="GO" id="GO:0071949">
    <property type="term" value="F:FAD binding"/>
    <property type="evidence" value="ECO:0007669"/>
    <property type="project" value="InterPro"/>
</dbReference>
<protein>
    <recommendedName>
        <fullName evidence="16">UDP-N-acetylenolpyruvoylglucosamine reductase</fullName>
        <ecNumber evidence="16">1.3.1.98</ecNumber>
    </recommendedName>
    <alternativeName>
        <fullName evidence="16">UDP-N-acetylmuramate dehydrogenase</fullName>
    </alternativeName>
</protein>
<evidence type="ECO:0000256" key="6">
    <source>
        <dbReference type="ARBA" id="ARBA00022618"/>
    </source>
</evidence>
<dbReference type="Gene3D" id="3.30.43.10">
    <property type="entry name" value="Uridine Diphospho-n-acetylenolpyruvylglucosamine Reductase, domain 2"/>
    <property type="match status" value="1"/>
</dbReference>
<evidence type="ECO:0000313" key="19">
    <source>
        <dbReference type="Proteomes" id="UP000250796"/>
    </source>
</evidence>
<evidence type="ECO:0000256" key="7">
    <source>
        <dbReference type="ARBA" id="ARBA00022630"/>
    </source>
</evidence>
<keyword evidence="13 16" id="KW-0131">Cell cycle</keyword>
<evidence type="ECO:0000256" key="10">
    <source>
        <dbReference type="ARBA" id="ARBA00022960"/>
    </source>
</evidence>
<dbReference type="EMBL" id="LS974202">
    <property type="protein sequence ID" value="SSC11675.1"/>
    <property type="molecule type" value="Genomic_DNA"/>
</dbReference>
<dbReference type="InterPro" id="IPR003170">
    <property type="entry name" value="MurB"/>
</dbReference>
<evidence type="ECO:0000256" key="16">
    <source>
        <dbReference type="HAMAP-Rule" id="MF_00037"/>
    </source>
</evidence>
<reference evidence="18 19" key="1">
    <citation type="submission" date="2017-01" db="EMBL/GenBank/DDBJ databases">
        <authorList>
            <person name="Erauso G."/>
        </authorList>
    </citation>
    <scope>NUCLEOTIDE SEQUENCE [LARGE SCALE GENOMIC DNA]</scope>
    <source>
        <strain evidence="18">MESINF1</strain>
    </source>
</reference>
<evidence type="ECO:0000256" key="11">
    <source>
        <dbReference type="ARBA" id="ARBA00022984"/>
    </source>
</evidence>
<dbReference type="Pfam" id="PF02873">
    <property type="entry name" value="MurB_C"/>
    <property type="match status" value="1"/>
</dbReference>
<comment type="subcellular location">
    <subcellularLocation>
        <location evidence="3 16">Cytoplasm</location>
    </subcellularLocation>
</comment>
<name>A0A7Z7LCR8_9BACT</name>
<feature type="active site" evidence="16">
    <location>
        <position position="297"/>
    </location>
</feature>
<comment type="cofactor">
    <cofactor evidence="1 16">
        <name>FAD</name>
        <dbReference type="ChEBI" id="CHEBI:57692"/>
    </cofactor>
</comment>
<keyword evidence="7 16" id="KW-0285">Flavoprotein</keyword>
<keyword evidence="5 16" id="KW-0963">Cytoplasm</keyword>
<dbReference type="RefSeq" id="WP_169698122.1">
    <property type="nucleotide sequence ID" value="NZ_LS974202.1"/>
</dbReference>
<keyword evidence="10 16" id="KW-0133">Cell shape</keyword>
<evidence type="ECO:0000256" key="9">
    <source>
        <dbReference type="ARBA" id="ARBA00022857"/>
    </source>
</evidence>
<dbReference type="GO" id="GO:0008762">
    <property type="term" value="F:UDP-N-acetylmuramate dehydrogenase activity"/>
    <property type="evidence" value="ECO:0007669"/>
    <property type="project" value="UniProtKB-UniRule"/>
</dbReference>
<dbReference type="NCBIfam" id="TIGR00179">
    <property type="entry name" value="murB"/>
    <property type="match status" value="1"/>
</dbReference>
<dbReference type="PANTHER" id="PTHR21071">
    <property type="entry name" value="UDP-N-ACETYLENOLPYRUVOYLGLUCOSAMINE REDUCTASE"/>
    <property type="match status" value="1"/>
</dbReference>
<dbReference type="Proteomes" id="UP000250796">
    <property type="component" value="Chromosome MESINF"/>
</dbReference>
<keyword evidence="12 16" id="KW-0560">Oxidoreductase</keyword>
<dbReference type="NCBIfam" id="NF010480">
    <property type="entry name" value="PRK13905.1"/>
    <property type="match status" value="1"/>
</dbReference>
<keyword evidence="11 16" id="KW-0573">Peptidoglycan synthesis</keyword>
<dbReference type="Gene3D" id="3.90.78.10">
    <property type="entry name" value="UDP-N-acetylenolpyruvoylglucosamine reductase, C-terminal domain"/>
    <property type="match status" value="1"/>
</dbReference>
<sequence>MAKRDLRRYFGDLYMQGADIRLEEPMSWHTTIRIGGRVPLFVSPYSIDSMVKILKMMENEKIPNRLIGGGSNVVCPEHYGGIVLSTAHLNAVKIDGTSVTAQAGVPVNTLIWLCLSEGLTGMEFLTGLPGTVGGAVYMNAGAFGGEIGSLVKSVEYIDENYDLHSIEGSLCQFGYRYSLFKERGYKIMNVEFSLAKGKREAIESKMGEMLRKRLEKQPLDLPSAGSVFVRPYQDFFVGSTIEKLGLKTLSVGDAQVSSKHAGFIVNRGKASYTDVVLLIERLKESVFEATGVTLSTEIELWREVE</sequence>
<evidence type="ECO:0000256" key="4">
    <source>
        <dbReference type="ARBA" id="ARBA00004752"/>
    </source>
</evidence>
<evidence type="ECO:0000256" key="2">
    <source>
        <dbReference type="ARBA" id="ARBA00003921"/>
    </source>
</evidence>